<dbReference type="KEGG" id="hhl:Halha_2228"/>
<dbReference type="EMBL" id="CP003359">
    <property type="protein sequence ID" value="AGB42104.1"/>
    <property type="molecule type" value="Genomic_DNA"/>
</dbReference>
<protein>
    <submittedName>
        <fullName evidence="9">Putative divalent heavy-metal cations transporter</fullName>
    </submittedName>
</protein>
<evidence type="ECO:0000313" key="9">
    <source>
        <dbReference type="EMBL" id="AGB42104.1"/>
    </source>
</evidence>
<proteinExistence type="inferred from homology"/>
<name>L0KCJ5_HALHC</name>
<evidence type="ECO:0000256" key="7">
    <source>
        <dbReference type="ARBA" id="ARBA00023136"/>
    </source>
</evidence>
<evidence type="ECO:0000313" key="10">
    <source>
        <dbReference type="Proteomes" id="UP000010880"/>
    </source>
</evidence>
<dbReference type="PANTHER" id="PTHR11040:SF211">
    <property type="entry name" value="ZINC TRANSPORTER ZIP11"/>
    <property type="match status" value="1"/>
</dbReference>
<feature type="transmembrane region" description="Helical" evidence="8">
    <location>
        <begin position="41"/>
        <end position="61"/>
    </location>
</feature>
<evidence type="ECO:0000256" key="3">
    <source>
        <dbReference type="ARBA" id="ARBA00022475"/>
    </source>
</evidence>
<sequence>MSLILVITLIGLLAGIVGTGLGGAITLLWRKPKNNSISLMLGLASGVMLSVVLFDLFPEAIEHSNELYTIIGAILGLLVLRLLAGYIKTEEAEGDYIETGILLGLGIALHNFPEGLAIGAGCVAQAKLGISLAVVIALHNLPEGLALATPMNIGGWSPVKVVVASMLPGIPMGLGAFVGALLGFASPVFLTLNLGFAGGGMLYIIIYELVPQAYGSKYGLYATVGVLVGSVAGILLAVLF</sequence>
<evidence type="ECO:0000256" key="5">
    <source>
        <dbReference type="ARBA" id="ARBA00022833"/>
    </source>
</evidence>
<keyword evidence="7 8" id="KW-0472">Membrane</keyword>
<comment type="similarity">
    <text evidence="2">Belongs to the ZIP transporter (TC 2.A.5) family.</text>
</comment>
<organism evidence="9 10">
    <name type="scientific">Halobacteroides halobius (strain ATCC 35273 / DSM 5150 / MD-1)</name>
    <dbReference type="NCBI Taxonomy" id="748449"/>
    <lineage>
        <taxon>Bacteria</taxon>
        <taxon>Bacillati</taxon>
        <taxon>Bacillota</taxon>
        <taxon>Clostridia</taxon>
        <taxon>Halanaerobiales</taxon>
        <taxon>Halobacteroidaceae</taxon>
        <taxon>Halobacteroides</taxon>
    </lineage>
</organism>
<dbReference type="GO" id="GO:0005385">
    <property type="term" value="F:zinc ion transmembrane transporter activity"/>
    <property type="evidence" value="ECO:0007669"/>
    <property type="project" value="TreeGrafter"/>
</dbReference>
<dbReference type="PANTHER" id="PTHR11040">
    <property type="entry name" value="ZINC/IRON TRANSPORTER"/>
    <property type="match status" value="1"/>
</dbReference>
<evidence type="ECO:0000256" key="1">
    <source>
        <dbReference type="ARBA" id="ARBA00004651"/>
    </source>
</evidence>
<dbReference type="STRING" id="748449.Halha_2228"/>
<keyword evidence="10" id="KW-1185">Reference proteome</keyword>
<dbReference type="HOGENOM" id="CLU_015114_1_3_9"/>
<feature type="transmembrane region" description="Helical" evidence="8">
    <location>
        <begin position="188"/>
        <end position="206"/>
    </location>
</feature>
<keyword evidence="4 8" id="KW-0812">Transmembrane</keyword>
<dbReference type="Proteomes" id="UP000010880">
    <property type="component" value="Chromosome"/>
</dbReference>
<keyword evidence="6 8" id="KW-1133">Transmembrane helix</keyword>
<feature type="transmembrane region" description="Helical" evidence="8">
    <location>
        <begin position="161"/>
        <end position="182"/>
    </location>
</feature>
<dbReference type="eggNOG" id="COG0428">
    <property type="taxonomic scope" value="Bacteria"/>
</dbReference>
<feature type="transmembrane region" description="Helical" evidence="8">
    <location>
        <begin position="67"/>
        <end position="84"/>
    </location>
</feature>
<dbReference type="AlphaFoldDB" id="L0KCJ5"/>
<accession>L0KCJ5</accession>
<dbReference type="InterPro" id="IPR003689">
    <property type="entry name" value="ZIP"/>
</dbReference>
<dbReference type="Pfam" id="PF02535">
    <property type="entry name" value="Zip"/>
    <property type="match status" value="1"/>
</dbReference>
<dbReference type="GO" id="GO:0005886">
    <property type="term" value="C:plasma membrane"/>
    <property type="evidence" value="ECO:0007669"/>
    <property type="project" value="UniProtKB-SubCell"/>
</dbReference>
<keyword evidence="5" id="KW-0862">Zinc</keyword>
<evidence type="ECO:0000256" key="8">
    <source>
        <dbReference type="SAM" id="Phobius"/>
    </source>
</evidence>
<comment type="subcellular location">
    <subcellularLocation>
        <location evidence="1">Cell membrane</location>
        <topology evidence="1">Multi-pass membrane protein</topology>
    </subcellularLocation>
</comment>
<evidence type="ECO:0000256" key="4">
    <source>
        <dbReference type="ARBA" id="ARBA00022692"/>
    </source>
</evidence>
<feature type="transmembrane region" description="Helical" evidence="8">
    <location>
        <begin position="6"/>
        <end position="29"/>
    </location>
</feature>
<gene>
    <name evidence="9" type="ordered locus">Halha_2228</name>
</gene>
<evidence type="ECO:0000256" key="6">
    <source>
        <dbReference type="ARBA" id="ARBA00022989"/>
    </source>
</evidence>
<dbReference type="RefSeq" id="WP_015327818.1">
    <property type="nucleotide sequence ID" value="NC_019978.1"/>
</dbReference>
<dbReference type="OrthoDB" id="9787346at2"/>
<evidence type="ECO:0000256" key="2">
    <source>
        <dbReference type="ARBA" id="ARBA00006939"/>
    </source>
</evidence>
<feature type="transmembrane region" description="Helical" evidence="8">
    <location>
        <begin position="218"/>
        <end position="239"/>
    </location>
</feature>
<reference evidence="10" key="1">
    <citation type="submission" date="2012-02" db="EMBL/GenBank/DDBJ databases">
        <title>The complete genome of Halobacteroides halobius DSM 5150.</title>
        <authorList>
            <person name="Lucas S."/>
            <person name="Copeland A."/>
            <person name="Lapidus A."/>
            <person name="Glavina del Rio T."/>
            <person name="Dalin E."/>
            <person name="Tice H."/>
            <person name="Bruce D."/>
            <person name="Goodwin L."/>
            <person name="Pitluck S."/>
            <person name="Peters L."/>
            <person name="Mikhailova N."/>
            <person name="Gu W."/>
            <person name="Kyrpides N."/>
            <person name="Mavromatis K."/>
            <person name="Ivanova N."/>
            <person name="Brettin T."/>
            <person name="Detter J.C."/>
            <person name="Han C."/>
            <person name="Larimer F."/>
            <person name="Land M."/>
            <person name="Hauser L."/>
            <person name="Markowitz V."/>
            <person name="Cheng J.-F."/>
            <person name="Hugenholtz P."/>
            <person name="Woyke T."/>
            <person name="Wu D."/>
            <person name="Tindall B."/>
            <person name="Pomrenke H."/>
            <person name="Brambilla E."/>
            <person name="Klenk H.-P."/>
            <person name="Eisen J.A."/>
        </authorList>
    </citation>
    <scope>NUCLEOTIDE SEQUENCE [LARGE SCALE GENOMIC DNA]</scope>
    <source>
        <strain evidence="10">ATCC 35273 / DSM 5150 / MD-1</strain>
    </source>
</reference>
<keyword evidence="3" id="KW-1003">Cell membrane</keyword>